<feature type="domain" description="C-type lectin" evidence="2">
    <location>
        <begin position="110"/>
        <end position="203"/>
    </location>
</feature>
<dbReference type="CDD" id="cd03590">
    <property type="entry name" value="CLECT_DC-SIGN_like"/>
    <property type="match status" value="1"/>
</dbReference>
<dbReference type="Proteomes" id="UP001221898">
    <property type="component" value="Unassembled WGS sequence"/>
</dbReference>
<reference evidence="3" key="1">
    <citation type="journal article" date="2023" name="Science">
        <title>Genome structures resolve the early diversification of teleost fishes.</title>
        <authorList>
            <person name="Parey E."/>
            <person name="Louis A."/>
            <person name="Montfort J."/>
            <person name="Bouchez O."/>
            <person name="Roques C."/>
            <person name="Iampietro C."/>
            <person name="Lluch J."/>
            <person name="Castinel A."/>
            <person name="Donnadieu C."/>
            <person name="Desvignes T."/>
            <person name="Floi Bucao C."/>
            <person name="Jouanno E."/>
            <person name="Wen M."/>
            <person name="Mejri S."/>
            <person name="Dirks R."/>
            <person name="Jansen H."/>
            <person name="Henkel C."/>
            <person name="Chen W.J."/>
            <person name="Zahm M."/>
            <person name="Cabau C."/>
            <person name="Klopp C."/>
            <person name="Thompson A.W."/>
            <person name="Robinson-Rechavi M."/>
            <person name="Braasch I."/>
            <person name="Lecointre G."/>
            <person name="Bobe J."/>
            <person name="Postlethwait J.H."/>
            <person name="Berthelot C."/>
            <person name="Roest Crollius H."/>
            <person name="Guiguen Y."/>
        </authorList>
    </citation>
    <scope>NUCLEOTIDE SEQUENCE</scope>
    <source>
        <strain evidence="3">NC1722</strain>
    </source>
</reference>
<keyword evidence="4" id="KW-1185">Reference proteome</keyword>
<dbReference type="PANTHER" id="PTHR22803">
    <property type="entry name" value="MANNOSE, PHOSPHOLIPASE, LECTIN RECEPTOR RELATED"/>
    <property type="match status" value="1"/>
</dbReference>
<dbReference type="InterPro" id="IPR001304">
    <property type="entry name" value="C-type_lectin-like"/>
</dbReference>
<evidence type="ECO:0000313" key="4">
    <source>
        <dbReference type="Proteomes" id="UP001221898"/>
    </source>
</evidence>
<accession>A0AAD7VY45</accession>
<gene>
    <name evidence="3" type="ORF">AAFF_G00395360</name>
</gene>
<dbReference type="InterPro" id="IPR033989">
    <property type="entry name" value="CD209-like_CTLD"/>
</dbReference>
<sequence>LGVSSAQYVVLNGTVGQSVAFPDAVKKSGTLIHEHEPIGDVRRGQFRGFREGRVQWNSSTGLFSIAGLKVDDSGMYALVNNDAERYKDNQYQLNVDERVCRPCPEGWELSNSKCYYFSTETKSWDASRSDCLKQGADLVIIESKEEQDFISKYRGNGFGSWIGLSDSETEGTWLWVDGTPLQEDKAFWGMGQPNDPDESADCVLTVPAYLFVPEVSAARVYDRQTLLGIRSSMVEFHAFTKLDVFQPPFVRSLVPLRVTCMEATSTKAPADAGGREGNELEHSWIPFAMALYHSWRQILLPPACVPRPGHALLADSSYPGKRSLCLGGRKSRLPVPAPSAQGLCCDCCCWARRPTSQDGSD</sequence>
<dbReference type="SUPFAM" id="SSF56436">
    <property type="entry name" value="C-type lectin-like"/>
    <property type="match status" value="1"/>
</dbReference>
<comment type="caution">
    <text evidence="3">The sequence shown here is derived from an EMBL/GenBank/DDBJ whole genome shotgun (WGS) entry which is preliminary data.</text>
</comment>
<evidence type="ECO:0000313" key="3">
    <source>
        <dbReference type="EMBL" id="KAJ8362116.1"/>
    </source>
</evidence>
<dbReference type="SMART" id="SM00034">
    <property type="entry name" value="CLECT"/>
    <property type="match status" value="1"/>
</dbReference>
<dbReference type="EMBL" id="JAINUG010000757">
    <property type="protein sequence ID" value="KAJ8362116.1"/>
    <property type="molecule type" value="Genomic_DNA"/>
</dbReference>
<feature type="non-terminal residue" evidence="3">
    <location>
        <position position="1"/>
    </location>
</feature>
<dbReference type="InterPro" id="IPR016187">
    <property type="entry name" value="CTDL_fold"/>
</dbReference>
<evidence type="ECO:0000256" key="1">
    <source>
        <dbReference type="ARBA" id="ARBA00022734"/>
    </source>
</evidence>
<dbReference type="Gene3D" id="3.10.100.10">
    <property type="entry name" value="Mannose-Binding Protein A, subunit A"/>
    <property type="match status" value="1"/>
</dbReference>
<dbReference type="InterPro" id="IPR016186">
    <property type="entry name" value="C-type_lectin-like/link_sf"/>
</dbReference>
<protein>
    <recommendedName>
        <fullName evidence="2">C-type lectin domain-containing protein</fullName>
    </recommendedName>
</protein>
<keyword evidence="1" id="KW-0430">Lectin</keyword>
<proteinExistence type="predicted"/>
<evidence type="ECO:0000259" key="2">
    <source>
        <dbReference type="PROSITE" id="PS50041"/>
    </source>
</evidence>
<dbReference type="InterPro" id="IPR050111">
    <property type="entry name" value="C-type_lectin/snaclec_domain"/>
</dbReference>
<dbReference type="GO" id="GO:0030246">
    <property type="term" value="F:carbohydrate binding"/>
    <property type="evidence" value="ECO:0007669"/>
    <property type="project" value="UniProtKB-KW"/>
</dbReference>
<name>A0AAD7VY45_9TELE</name>
<dbReference type="PROSITE" id="PS50041">
    <property type="entry name" value="C_TYPE_LECTIN_2"/>
    <property type="match status" value="1"/>
</dbReference>
<dbReference type="AlphaFoldDB" id="A0AAD7VY45"/>
<organism evidence="3 4">
    <name type="scientific">Aldrovandia affinis</name>
    <dbReference type="NCBI Taxonomy" id="143900"/>
    <lineage>
        <taxon>Eukaryota</taxon>
        <taxon>Metazoa</taxon>
        <taxon>Chordata</taxon>
        <taxon>Craniata</taxon>
        <taxon>Vertebrata</taxon>
        <taxon>Euteleostomi</taxon>
        <taxon>Actinopterygii</taxon>
        <taxon>Neopterygii</taxon>
        <taxon>Teleostei</taxon>
        <taxon>Notacanthiformes</taxon>
        <taxon>Halosauridae</taxon>
        <taxon>Aldrovandia</taxon>
    </lineage>
</organism>
<dbReference type="Pfam" id="PF00059">
    <property type="entry name" value="Lectin_C"/>
    <property type="match status" value="1"/>
</dbReference>